<comment type="caution">
    <text evidence="3">The sequence shown here is derived from an EMBL/GenBank/DDBJ whole genome shotgun (WGS) entry which is preliminary data.</text>
</comment>
<keyword evidence="2" id="KW-1133">Transmembrane helix</keyword>
<sequence length="431" mass="47123">MAPLESRTLNLSAYLEALSLSEREQLTHPQAQITRRQITRRDEETDTNSPEPSVMSTAYPPTTINLTPRDTVQGIVTGTPNHGGAVDPNEVNMKAIQAIFAIIGAAMVCGAIWFFFWAKNGGFKFQKGDWDEYKSTVLRRKGPNGTTLSNATKSTRLGGGSVVGQGYSDRDFASSYGDDTSTVYTGTMTELSSSTAPIIKEKQGTYTGDKRSRNKKSRRQEETRKERKQREMKQATFEGGHDADVRAYMHEKPARVGGINAPTDTLHYGTDYTETESSVGQSRAQSQYAPAPPRHTQRASQSHAQPKPSPRASRDINNAARRDFSYTIGGQEAQQFSVAPTERSASPPPMRVPAQAQAAPRYHHATTNNNNTTRNSVPEGYAASQTTSTTNTSYTQPLSELQQSQTKAYHHPIPGLRGGGGYRRGAGGLDD</sequence>
<feature type="compositionally biased region" description="Polar residues" evidence="1">
    <location>
        <begin position="144"/>
        <end position="155"/>
    </location>
</feature>
<feature type="compositionally biased region" description="Polar residues" evidence="1">
    <location>
        <begin position="397"/>
        <end position="407"/>
    </location>
</feature>
<evidence type="ECO:0000256" key="2">
    <source>
        <dbReference type="SAM" id="Phobius"/>
    </source>
</evidence>
<feature type="compositionally biased region" description="Gly residues" evidence="1">
    <location>
        <begin position="416"/>
        <end position="431"/>
    </location>
</feature>
<keyword evidence="4" id="KW-1185">Reference proteome</keyword>
<feature type="transmembrane region" description="Helical" evidence="2">
    <location>
        <begin position="95"/>
        <end position="117"/>
    </location>
</feature>
<feature type="compositionally biased region" description="Low complexity" evidence="1">
    <location>
        <begin position="381"/>
        <end position="396"/>
    </location>
</feature>
<feature type="region of interest" description="Disordered" evidence="1">
    <location>
        <begin position="26"/>
        <end position="61"/>
    </location>
</feature>
<keyword evidence="2" id="KW-0812">Transmembrane</keyword>
<reference evidence="3 4" key="1">
    <citation type="submission" date="2022-12" db="EMBL/GenBank/DDBJ databases">
        <title>Genomic features and morphological characterization of a novel Knufia sp. strain isolated from spacecraft assembly facility.</title>
        <authorList>
            <person name="Teixeira M."/>
            <person name="Chander A.M."/>
            <person name="Stajich J.E."/>
            <person name="Venkateswaran K."/>
        </authorList>
    </citation>
    <scope>NUCLEOTIDE SEQUENCE [LARGE SCALE GENOMIC DNA]</scope>
    <source>
        <strain evidence="3 4">FJI-L2-BK-P2</strain>
    </source>
</reference>
<feature type="compositionally biased region" description="Polar residues" evidence="1">
    <location>
        <begin position="48"/>
        <end position="61"/>
    </location>
</feature>
<feature type="compositionally biased region" description="Basic and acidic residues" evidence="1">
    <location>
        <begin position="199"/>
        <end position="211"/>
    </location>
</feature>
<evidence type="ECO:0000313" key="4">
    <source>
        <dbReference type="Proteomes" id="UP001316803"/>
    </source>
</evidence>
<feature type="region of interest" description="Disordered" evidence="1">
    <location>
        <begin position="142"/>
        <end position="162"/>
    </location>
</feature>
<feature type="compositionally biased region" description="Polar residues" evidence="1">
    <location>
        <begin position="275"/>
        <end position="288"/>
    </location>
</feature>
<evidence type="ECO:0000256" key="1">
    <source>
        <dbReference type="SAM" id="MobiDB-lite"/>
    </source>
</evidence>
<keyword evidence="2" id="KW-0472">Membrane</keyword>
<proteinExistence type="predicted"/>
<name>A0AAN8EBA6_9EURO</name>
<feature type="region of interest" description="Disordered" evidence="1">
    <location>
        <begin position="195"/>
        <end position="316"/>
    </location>
</feature>
<feature type="region of interest" description="Disordered" evidence="1">
    <location>
        <begin position="328"/>
        <end position="431"/>
    </location>
</feature>
<dbReference type="Proteomes" id="UP001316803">
    <property type="component" value="Unassembled WGS sequence"/>
</dbReference>
<dbReference type="AlphaFoldDB" id="A0AAN8EBA6"/>
<gene>
    <name evidence="3" type="ORF">OHC33_009100</name>
</gene>
<evidence type="ECO:0000313" key="3">
    <source>
        <dbReference type="EMBL" id="KAK5949915.1"/>
    </source>
</evidence>
<feature type="compositionally biased region" description="Basic and acidic residues" evidence="1">
    <location>
        <begin position="219"/>
        <end position="254"/>
    </location>
</feature>
<protein>
    <submittedName>
        <fullName evidence="3">Uncharacterized protein</fullName>
    </submittedName>
</protein>
<accession>A0AAN8EBA6</accession>
<organism evidence="3 4">
    <name type="scientific">Knufia fluminis</name>
    <dbReference type="NCBI Taxonomy" id="191047"/>
    <lineage>
        <taxon>Eukaryota</taxon>
        <taxon>Fungi</taxon>
        <taxon>Dikarya</taxon>
        <taxon>Ascomycota</taxon>
        <taxon>Pezizomycotina</taxon>
        <taxon>Eurotiomycetes</taxon>
        <taxon>Chaetothyriomycetidae</taxon>
        <taxon>Chaetothyriales</taxon>
        <taxon>Trichomeriaceae</taxon>
        <taxon>Knufia</taxon>
    </lineage>
</organism>
<dbReference type="EMBL" id="JAKLMC020000031">
    <property type="protein sequence ID" value="KAK5949915.1"/>
    <property type="molecule type" value="Genomic_DNA"/>
</dbReference>